<dbReference type="GO" id="GO:0005886">
    <property type="term" value="C:plasma membrane"/>
    <property type="evidence" value="ECO:0007669"/>
    <property type="project" value="TreeGrafter"/>
</dbReference>
<dbReference type="PRINTS" id="PR00766">
    <property type="entry name" value="CUDAOXIDASE"/>
</dbReference>
<evidence type="ECO:0000313" key="13">
    <source>
        <dbReference type="EMBL" id="KAH7329618.1"/>
    </source>
</evidence>
<comment type="cofactor">
    <cofactor evidence="1">
        <name>Cu cation</name>
        <dbReference type="ChEBI" id="CHEBI:23378"/>
    </cofactor>
</comment>
<dbReference type="InterPro" id="IPR036460">
    <property type="entry name" value="Cu_amine_oxidase_C_sf"/>
</dbReference>
<feature type="domain" description="Copper amine oxidase catalytic" evidence="10">
    <location>
        <begin position="381"/>
        <end position="665"/>
    </location>
</feature>
<dbReference type="InterPro" id="IPR015798">
    <property type="entry name" value="Cu_amine_oxidase_C"/>
</dbReference>
<protein>
    <recommendedName>
        <fullName evidence="8">Amine oxidase</fullName>
        <ecNumber evidence="8">1.4.3.-</ecNumber>
    </recommendedName>
</protein>
<organism evidence="13 14">
    <name type="scientific">Stachybotrys elegans</name>
    <dbReference type="NCBI Taxonomy" id="80388"/>
    <lineage>
        <taxon>Eukaryota</taxon>
        <taxon>Fungi</taxon>
        <taxon>Dikarya</taxon>
        <taxon>Ascomycota</taxon>
        <taxon>Pezizomycotina</taxon>
        <taxon>Sordariomycetes</taxon>
        <taxon>Hypocreomycetidae</taxon>
        <taxon>Hypocreales</taxon>
        <taxon>Stachybotryaceae</taxon>
        <taxon>Stachybotrys</taxon>
    </lineage>
</organism>
<dbReference type="Proteomes" id="UP000813444">
    <property type="component" value="Unassembled WGS sequence"/>
</dbReference>
<sequence>MRFSGILVTGLGLLGLASAMVGRRADGNQTCSSDQPSTIAPHKNFWGALTTKETVDVLALLHSDATGFNLTNATEAGSWDNRIMSVELMMPNKTDVLPFLCNGCGAPTRYALVTIMFGAVEEAYLQDFKVGPLPITSESVVSPYSYTSTKKTDGKTRVFNADAAEYADFNLQIMKDAEDVTKRLWNLTVDDGLQIPLAFSAPLTLYEDKVILWQGFNAPVTSIYDTISLLPLGLYLRTDITGRDPSRWKVTGWVYNNEFYSNLDDFRKVIADPNFQSLGANLDGPWAHTKTHGDPLPLDDLPPPGLAQTGQARFAVDDSQNYVTWMDFSFYVSTTRDNGLRLYDVRYKGKRILYELGLDEAIAHYAQHLPRKMPLLTYIQGMFEIDKGFPIQRHSWSGYTTVTKNIAFNVRAVYTIGNYDYMTTYQFSLDGSIEVAVRASGYISSAFYAQNDDYGFKIHDSLSGSLHDHVITFKADFDILGESNSFQKVAIVPTTETYKWSDGEIRNTMKAVRSFVENEDDAKINWSPNGGAMYAVVNKDKKNPRGEYPGYRIVPASGVSYLTVQDSSVTKNSAHHTTHHLYVTQQKDSEAYATGAYNSLDPEDPQVDFNKYFNSESLVQEDIVVWFNLGMHHMPHTGDLPNTVFSTAHSAMTIEPFNYLPGDPSQASSQQVLINTADGKAEITRYGAKEAVCPVNMAQLNPDLSGYSGSISVLKYPFDGTKPDRA</sequence>
<evidence type="ECO:0000259" key="11">
    <source>
        <dbReference type="Pfam" id="PF02727"/>
    </source>
</evidence>
<dbReference type="InterPro" id="IPR016182">
    <property type="entry name" value="Cu_amine_oxidase_N-reg"/>
</dbReference>
<comment type="cofactor">
    <cofactor evidence="8">
        <name>Cu cation</name>
        <dbReference type="ChEBI" id="CHEBI:23378"/>
    </cofactor>
    <text evidence="8">Contains 1 topaquinone per subunit.</text>
</comment>
<gene>
    <name evidence="13" type="ORF">B0I35DRAFT_345567</name>
</gene>
<evidence type="ECO:0000256" key="6">
    <source>
        <dbReference type="ARBA" id="ARBA00023008"/>
    </source>
</evidence>
<dbReference type="Gene3D" id="3.10.450.40">
    <property type="match status" value="2"/>
</dbReference>
<dbReference type="SUPFAM" id="SSF54416">
    <property type="entry name" value="Amine oxidase N-terminal region"/>
    <property type="match status" value="2"/>
</dbReference>
<name>A0A8K0T3Q4_9HYPO</name>
<dbReference type="EMBL" id="JAGPNK010000001">
    <property type="protein sequence ID" value="KAH7329618.1"/>
    <property type="molecule type" value="Genomic_DNA"/>
</dbReference>
<comment type="PTM">
    <text evidence="7 8">Topaquinone (TPQ) is generated by copper-dependent autoxidation of a specific tyrosyl residue.</text>
</comment>
<evidence type="ECO:0000256" key="9">
    <source>
        <dbReference type="SAM" id="SignalP"/>
    </source>
</evidence>
<dbReference type="AlphaFoldDB" id="A0A8K0T3Q4"/>
<dbReference type="GO" id="GO:0009308">
    <property type="term" value="P:amine metabolic process"/>
    <property type="evidence" value="ECO:0007669"/>
    <property type="project" value="UniProtKB-UniRule"/>
</dbReference>
<feature type="domain" description="Copper amine oxidase catalytic" evidence="10">
    <location>
        <begin position="308"/>
        <end position="370"/>
    </location>
</feature>
<keyword evidence="5 8" id="KW-0560">Oxidoreductase</keyword>
<dbReference type="InterPro" id="IPR000269">
    <property type="entry name" value="Cu_amine_oxidase"/>
</dbReference>
<comment type="similarity">
    <text evidence="2 8">Belongs to the copper/topaquinone oxidase family.</text>
</comment>
<dbReference type="EC" id="1.4.3.-" evidence="8"/>
<dbReference type="PANTHER" id="PTHR10638:SF20">
    <property type="entry name" value="AMINE OXIDASE"/>
    <property type="match status" value="1"/>
</dbReference>
<evidence type="ECO:0000256" key="5">
    <source>
        <dbReference type="ARBA" id="ARBA00023002"/>
    </source>
</evidence>
<dbReference type="SUPFAM" id="SSF49998">
    <property type="entry name" value="Amine oxidase catalytic domain"/>
    <property type="match status" value="1"/>
</dbReference>
<feature type="chain" id="PRO_5035460465" description="Amine oxidase" evidence="9">
    <location>
        <begin position="20"/>
        <end position="726"/>
    </location>
</feature>
<dbReference type="GO" id="GO:0008131">
    <property type="term" value="F:primary methylamine oxidase activity"/>
    <property type="evidence" value="ECO:0007669"/>
    <property type="project" value="InterPro"/>
</dbReference>
<dbReference type="InterPro" id="IPR015800">
    <property type="entry name" value="Cu_amine_oxidase_N2"/>
</dbReference>
<comment type="caution">
    <text evidence="13">The sequence shown here is derived from an EMBL/GenBank/DDBJ whole genome shotgun (WGS) entry which is preliminary data.</text>
</comment>
<dbReference type="OrthoDB" id="3341590at2759"/>
<keyword evidence="3 8" id="KW-0479">Metal-binding</keyword>
<evidence type="ECO:0000313" key="14">
    <source>
        <dbReference type="Proteomes" id="UP000813444"/>
    </source>
</evidence>
<dbReference type="Pfam" id="PF02727">
    <property type="entry name" value="Cu_amine_oxidN2"/>
    <property type="match status" value="1"/>
</dbReference>
<dbReference type="InterPro" id="IPR015328">
    <property type="entry name" value="DUF1965"/>
</dbReference>
<keyword evidence="6 8" id="KW-0186">Copper</keyword>
<keyword evidence="4 7" id="KW-0801">TPQ</keyword>
<feature type="domain" description="DUF1965" evidence="12">
    <location>
        <begin position="228"/>
        <end position="294"/>
    </location>
</feature>
<accession>A0A8K0T3Q4</accession>
<evidence type="ECO:0000256" key="8">
    <source>
        <dbReference type="RuleBase" id="RU000672"/>
    </source>
</evidence>
<feature type="signal peptide" evidence="9">
    <location>
        <begin position="1"/>
        <end position="19"/>
    </location>
</feature>
<evidence type="ECO:0000259" key="12">
    <source>
        <dbReference type="Pfam" id="PF09248"/>
    </source>
</evidence>
<evidence type="ECO:0000256" key="7">
    <source>
        <dbReference type="PIRSR" id="PIRSR600269-51"/>
    </source>
</evidence>
<dbReference type="GO" id="GO:0048038">
    <property type="term" value="F:quinone binding"/>
    <property type="evidence" value="ECO:0007669"/>
    <property type="project" value="InterPro"/>
</dbReference>
<dbReference type="PANTHER" id="PTHR10638">
    <property type="entry name" value="COPPER AMINE OXIDASE"/>
    <property type="match status" value="1"/>
</dbReference>
<keyword evidence="14" id="KW-1185">Reference proteome</keyword>
<evidence type="ECO:0000256" key="4">
    <source>
        <dbReference type="ARBA" id="ARBA00022772"/>
    </source>
</evidence>
<dbReference type="Gene3D" id="2.70.98.20">
    <property type="entry name" value="Copper amine oxidase, catalytic domain"/>
    <property type="match status" value="2"/>
</dbReference>
<dbReference type="Pfam" id="PF01179">
    <property type="entry name" value="Cu_amine_oxid"/>
    <property type="match status" value="2"/>
</dbReference>
<dbReference type="Pfam" id="PF09248">
    <property type="entry name" value="DUF1965"/>
    <property type="match status" value="1"/>
</dbReference>
<evidence type="ECO:0000259" key="10">
    <source>
        <dbReference type="Pfam" id="PF01179"/>
    </source>
</evidence>
<feature type="modified residue" description="2',4',5'-topaquinone" evidence="7">
    <location>
        <position position="419"/>
    </location>
</feature>
<evidence type="ECO:0000256" key="1">
    <source>
        <dbReference type="ARBA" id="ARBA00001935"/>
    </source>
</evidence>
<feature type="domain" description="Copper amine oxidase N2-terminal" evidence="11">
    <location>
        <begin position="68"/>
        <end position="135"/>
    </location>
</feature>
<keyword evidence="9" id="KW-0732">Signal</keyword>
<dbReference type="GO" id="GO:0005507">
    <property type="term" value="F:copper ion binding"/>
    <property type="evidence" value="ECO:0007669"/>
    <property type="project" value="InterPro"/>
</dbReference>
<reference evidence="13" key="1">
    <citation type="journal article" date="2021" name="Nat. Commun.">
        <title>Genetic determinants of endophytism in the Arabidopsis root mycobiome.</title>
        <authorList>
            <person name="Mesny F."/>
            <person name="Miyauchi S."/>
            <person name="Thiergart T."/>
            <person name="Pickel B."/>
            <person name="Atanasova L."/>
            <person name="Karlsson M."/>
            <person name="Huettel B."/>
            <person name="Barry K.W."/>
            <person name="Haridas S."/>
            <person name="Chen C."/>
            <person name="Bauer D."/>
            <person name="Andreopoulos W."/>
            <person name="Pangilinan J."/>
            <person name="LaButti K."/>
            <person name="Riley R."/>
            <person name="Lipzen A."/>
            <person name="Clum A."/>
            <person name="Drula E."/>
            <person name="Henrissat B."/>
            <person name="Kohler A."/>
            <person name="Grigoriev I.V."/>
            <person name="Martin F.M."/>
            <person name="Hacquard S."/>
        </authorList>
    </citation>
    <scope>NUCLEOTIDE SEQUENCE</scope>
    <source>
        <strain evidence="13">MPI-CAGE-CH-0235</strain>
    </source>
</reference>
<evidence type="ECO:0000256" key="2">
    <source>
        <dbReference type="ARBA" id="ARBA00007983"/>
    </source>
</evidence>
<evidence type="ECO:0000256" key="3">
    <source>
        <dbReference type="ARBA" id="ARBA00022723"/>
    </source>
</evidence>
<proteinExistence type="inferred from homology"/>